<evidence type="ECO:0000256" key="1">
    <source>
        <dbReference type="SAM" id="MobiDB-lite"/>
    </source>
</evidence>
<keyword evidence="3" id="KW-1185">Reference proteome</keyword>
<dbReference type="Pfam" id="PF19268">
    <property type="entry name" value="CIS_TMP"/>
    <property type="match status" value="1"/>
</dbReference>
<dbReference type="RefSeq" id="WP_266056338.1">
    <property type="nucleotide sequence ID" value="NZ_JAPFQN010000005.1"/>
</dbReference>
<accession>A0ABT3RQ12</accession>
<feature type="region of interest" description="Disordered" evidence="1">
    <location>
        <begin position="236"/>
        <end position="260"/>
    </location>
</feature>
<dbReference type="EMBL" id="JAPFQN010000005">
    <property type="protein sequence ID" value="MCX2743879.1"/>
    <property type="molecule type" value="Genomic_DNA"/>
</dbReference>
<dbReference type="InterPro" id="IPR045538">
    <property type="entry name" value="CIS_TMP"/>
</dbReference>
<protein>
    <submittedName>
        <fullName evidence="2">Contractile injection system tape measure protein</fullName>
    </submittedName>
</protein>
<dbReference type="Proteomes" id="UP001209885">
    <property type="component" value="Unassembled WGS sequence"/>
</dbReference>
<evidence type="ECO:0000313" key="2">
    <source>
        <dbReference type="EMBL" id="MCX2743879.1"/>
    </source>
</evidence>
<name>A0ABT3RQ12_9BACT</name>
<evidence type="ECO:0000313" key="3">
    <source>
        <dbReference type="Proteomes" id="UP001209885"/>
    </source>
</evidence>
<organism evidence="2 3">
    <name type="scientific">Mangrovivirga halotolerans</name>
    <dbReference type="NCBI Taxonomy" id="2993936"/>
    <lineage>
        <taxon>Bacteria</taxon>
        <taxon>Pseudomonadati</taxon>
        <taxon>Bacteroidota</taxon>
        <taxon>Cytophagia</taxon>
        <taxon>Cytophagales</taxon>
        <taxon>Mangrovivirgaceae</taxon>
        <taxon>Mangrovivirga</taxon>
    </lineage>
</organism>
<comment type="caution">
    <text evidence="2">The sequence shown here is derived from an EMBL/GenBank/DDBJ whole genome shotgun (WGS) entry which is preliminary data.</text>
</comment>
<sequence>MVIANHIVQSATLNFRFDEQENNFNLPGKIERWFLQKAIKQIEQSCDEVADASIYIEIDELEIDLGQISLKQFEDELHQVFKKELLSKLIEHKRTNNNKNINRKSKIAQELTLIEFLFFFLKKGHFSWSNSFSSSKELAEAIKNFYKKNRIQNIEIYISLLCQKQIQNRLIYNFPANFIVWLVNKLVVQVIEEKQLNISNPSFIENEGQKELLTKFTKWITTIERGKIKNPTIEEDNMVGLNDQTDENKQQNPSNRKDSEDMGLFVANAGVVILNPFISLLFENLNLLKENDFKTQRLREKGVWILFYMVNGHLDFDESQVVFLKLLCGIAIEEELKYKPVLSKSDKAEIEIVIEHAIKYWEVLKNTGNDSFRETFLQREGLLKIHDHYLEITVEQRGADMLIGQLPWPLSLIKLPWLDRKVHVNWA</sequence>
<reference evidence="2 3" key="1">
    <citation type="submission" date="2022-11" db="EMBL/GenBank/DDBJ databases">
        <title>The characterization of three novel Bacteroidetes species and genomic analysis of their roles in tidal elemental geochemical cycles.</title>
        <authorList>
            <person name="Ma K."/>
        </authorList>
    </citation>
    <scope>NUCLEOTIDE SEQUENCE [LARGE SCALE GENOMIC DNA]</scope>
    <source>
        <strain evidence="2 3">M17</strain>
    </source>
</reference>
<gene>
    <name evidence="2" type="ORF">OO013_08380</name>
</gene>
<proteinExistence type="predicted"/>